<keyword evidence="3" id="KW-0498">Mitosis</keyword>
<accession>A0A2G8KBJ4</accession>
<evidence type="ECO:0000256" key="1">
    <source>
        <dbReference type="ARBA" id="ARBA00004123"/>
    </source>
</evidence>
<dbReference type="SUPFAM" id="SSF48371">
    <property type="entry name" value="ARM repeat"/>
    <property type="match status" value="1"/>
</dbReference>
<proteinExistence type="predicted"/>
<dbReference type="PANTHER" id="PTHR12663">
    <property type="entry name" value="ANDROGEN INDUCED INHIBITOR OF PROLIFERATION AS3 / PDS5-RELATED"/>
    <property type="match status" value="1"/>
</dbReference>
<evidence type="ECO:0000256" key="2">
    <source>
        <dbReference type="ARBA" id="ARBA00022618"/>
    </source>
</evidence>
<dbReference type="GO" id="GO:0051301">
    <property type="term" value="P:cell division"/>
    <property type="evidence" value="ECO:0007669"/>
    <property type="project" value="UniProtKB-KW"/>
</dbReference>
<keyword evidence="4" id="KW-0539">Nucleus</keyword>
<dbReference type="GO" id="GO:0000785">
    <property type="term" value="C:chromatin"/>
    <property type="evidence" value="ECO:0007669"/>
    <property type="project" value="TreeGrafter"/>
</dbReference>
<dbReference type="OrthoDB" id="200660at2759"/>
<dbReference type="STRING" id="307972.A0A2G8KBJ4"/>
<dbReference type="Pfam" id="PF20168">
    <property type="entry name" value="PDS5"/>
    <property type="match status" value="2"/>
</dbReference>
<reference evidence="6 7" key="1">
    <citation type="journal article" date="2017" name="PLoS Biol.">
        <title>The sea cucumber genome provides insights into morphological evolution and visceral regeneration.</title>
        <authorList>
            <person name="Zhang X."/>
            <person name="Sun L."/>
            <person name="Yuan J."/>
            <person name="Sun Y."/>
            <person name="Gao Y."/>
            <person name="Zhang L."/>
            <person name="Li S."/>
            <person name="Dai H."/>
            <person name="Hamel J.F."/>
            <person name="Liu C."/>
            <person name="Yu Y."/>
            <person name="Liu S."/>
            <person name="Lin W."/>
            <person name="Guo K."/>
            <person name="Jin S."/>
            <person name="Xu P."/>
            <person name="Storey K.B."/>
            <person name="Huan P."/>
            <person name="Zhang T."/>
            <person name="Zhou Y."/>
            <person name="Zhang J."/>
            <person name="Lin C."/>
            <person name="Li X."/>
            <person name="Xing L."/>
            <person name="Huo D."/>
            <person name="Sun M."/>
            <person name="Wang L."/>
            <person name="Mercier A."/>
            <person name="Li F."/>
            <person name="Yang H."/>
            <person name="Xiang J."/>
        </authorList>
    </citation>
    <scope>NUCLEOTIDE SEQUENCE [LARGE SCALE GENOMIC DNA]</scope>
    <source>
        <strain evidence="6">Shaxun</strain>
        <tissue evidence="6">Muscle</tissue>
    </source>
</reference>
<name>A0A2G8KBJ4_STIJA</name>
<dbReference type="InterPro" id="IPR016024">
    <property type="entry name" value="ARM-type_fold"/>
</dbReference>
<dbReference type="CDD" id="cd19953">
    <property type="entry name" value="PDS5"/>
    <property type="match status" value="1"/>
</dbReference>
<gene>
    <name evidence="6" type="ORF">BSL78_17758</name>
</gene>
<protein>
    <submittedName>
        <fullName evidence="6">Putative sister chromatid cohesion protein PDS5-like A</fullName>
    </submittedName>
</protein>
<comment type="caution">
    <text evidence="6">The sequence shown here is derived from an EMBL/GenBank/DDBJ whole genome shotgun (WGS) entry which is preliminary data.</text>
</comment>
<dbReference type="GO" id="GO:0006281">
    <property type="term" value="P:DNA repair"/>
    <property type="evidence" value="ECO:0007669"/>
    <property type="project" value="TreeGrafter"/>
</dbReference>
<dbReference type="GO" id="GO:0007064">
    <property type="term" value="P:mitotic sister chromatid cohesion"/>
    <property type="evidence" value="ECO:0007669"/>
    <property type="project" value="InterPro"/>
</dbReference>
<comment type="subcellular location">
    <subcellularLocation>
        <location evidence="1">Nucleus</location>
    </subcellularLocation>
</comment>
<dbReference type="InterPro" id="IPR011989">
    <property type="entry name" value="ARM-like"/>
</dbReference>
<keyword evidence="2" id="KW-0132">Cell division</keyword>
<dbReference type="Gene3D" id="1.25.10.10">
    <property type="entry name" value="Leucine-rich Repeat Variant"/>
    <property type="match status" value="1"/>
</dbReference>
<dbReference type="InterPro" id="IPR039776">
    <property type="entry name" value="Pds5"/>
</dbReference>
<evidence type="ECO:0000256" key="4">
    <source>
        <dbReference type="ARBA" id="ARBA00023242"/>
    </source>
</evidence>
<dbReference type="GO" id="GO:0005634">
    <property type="term" value="C:nucleus"/>
    <property type="evidence" value="ECO:0007669"/>
    <property type="project" value="UniProtKB-SubCell"/>
</dbReference>
<evidence type="ECO:0000256" key="5">
    <source>
        <dbReference type="ARBA" id="ARBA00023306"/>
    </source>
</evidence>
<dbReference type="AlphaFoldDB" id="A0A2G8KBJ4"/>
<evidence type="ECO:0000313" key="6">
    <source>
        <dbReference type="EMBL" id="PIK45376.1"/>
    </source>
</evidence>
<sequence>MTKSKSHRKPILHITYPTGVKDITQDLPKDELVRRLKMLARSFQDMEQEEDNSKYEPLAVHITENYFLKHSSKDVRLLVACCVADVFRIFAPEAPYRTAPQLKTIFKFLCEQLWDLETTTSPLWKRYFYLLENLAMVKSFNICMELEDSNEIFIRLFTIFFSIVNKNHPPKVKGFMLDVMCPLISENDSVSPDLLEVILKYLVESKKVENPNANLLAKELIKRTATSIEPAMQTYFNNALVLGKSSDSELSSHTYELIYQLNLISNNLLLAVLPQLEFKLKTSEEKERLAVTKLLGRMFSEKESDLASNNKPLWNCFLGDRLRERVHDVEDDVRIEAVQALVSAAKKDISVIGPEMLELVKERTLDKKWRIRKESILGLAHIYKKWCHSEEASEKDKKRLLWIKDKILHSYYLPELDDKLLVERIFTMNLVPYTLQVPERMQRLLELFVTVDDHSVK</sequence>
<dbReference type="Proteomes" id="UP000230750">
    <property type="component" value="Unassembled WGS sequence"/>
</dbReference>
<organism evidence="6 7">
    <name type="scientific">Stichopus japonicus</name>
    <name type="common">Sea cucumber</name>
    <dbReference type="NCBI Taxonomy" id="307972"/>
    <lineage>
        <taxon>Eukaryota</taxon>
        <taxon>Metazoa</taxon>
        <taxon>Echinodermata</taxon>
        <taxon>Eleutherozoa</taxon>
        <taxon>Echinozoa</taxon>
        <taxon>Holothuroidea</taxon>
        <taxon>Aspidochirotacea</taxon>
        <taxon>Aspidochirotida</taxon>
        <taxon>Stichopodidae</taxon>
        <taxon>Apostichopus</taxon>
    </lineage>
</organism>
<keyword evidence="7" id="KW-1185">Reference proteome</keyword>
<dbReference type="EMBL" id="MRZV01000716">
    <property type="protein sequence ID" value="PIK45376.1"/>
    <property type="molecule type" value="Genomic_DNA"/>
</dbReference>
<dbReference type="PANTHER" id="PTHR12663:SF0">
    <property type="entry name" value="PRECOCIOUS DISSOCIATION OF SISTERS 5, ISOFORM A"/>
    <property type="match status" value="1"/>
</dbReference>
<evidence type="ECO:0000256" key="3">
    <source>
        <dbReference type="ARBA" id="ARBA00022776"/>
    </source>
</evidence>
<keyword evidence="5" id="KW-0131">Cell cycle</keyword>
<evidence type="ECO:0000313" key="7">
    <source>
        <dbReference type="Proteomes" id="UP000230750"/>
    </source>
</evidence>